<evidence type="ECO:0000313" key="1">
    <source>
        <dbReference type="EMBL" id="GAI92196.1"/>
    </source>
</evidence>
<reference evidence="1" key="1">
    <citation type="journal article" date="2014" name="Front. Microbiol.">
        <title>High frequency of phylogenetically diverse reductive dehalogenase-homologous genes in deep subseafloor sedimentary metagenomes.</title>
        <authorList>
            <person name="Kawai M."/>
            <person name="Futagami T."/>
            <person name="Toyoda A."/>
            <person name="Takaki Y."/>
            <person name="Nishi S."/>
            <person name="Hori S."/>
            <person name="Arai W."/>
            <person name="Tsubouchi T."/>
            <person name="Morono Y."/>
            <person name="Uchiyama I."/>
            <person name="Ito T."/>
            <person name="Fujiyama A."/>
            <person name="Inagaki F."/>
            <person name="Takami H."/>
        </authorList>
    </citation>
    <scope>NUCLEOTIDE SEQUENCE</scope>
    <source>
        <strain evidence="1">Expedition CK06-06</strain>
    </source>
</reference>
<dbReference type="AlphaFoldDB" id="X1TLF5"/>
<organism evidence="1">
    <name type="scientific">marine sediment metagenome</name>
    <dbReference type="NCBI Taxonomy" id="412755"/>
    <lineage>
        <taxon>unclassified sequences</taxon>
        <taxon>metagenomes</taxon>
        <taxon>ecological metagenomes</taxon>
    </lineage>
</organism>
<comment type="caution">
    <text evidence="1">The sequence shown here is derived from an EMBL/GenBank/DDBJ whole genome shotgun (WGS) entry which is preliminary data.</text>
</comment>
<name>X1TLF5_9ZZZZ</name>
<gene>
    <name evidence="1" type="ORF">S12H4_40332</name>
</gene>
<proteinExistence type="predicted"/>
<sequence length="51" mass="6123">AKKSLIQWHRENIFKEIQIDTSRGFLIPIQQARKKFAIKIIKPNNPQFELF</sequence>
<accession>X1TLF5</accession>
<protein>
    <submittedName>
        <fullName evidence="1">Uncharacterized protein</fullName>
    </submittedName>
</protein>
<feature type="non-terminal residue" evidence="1">
    <location>
        <position position="1"/>
    </location>
</feature>
<dbReference type="EMBL" id="BARW01024464">
    <property type="protein sequence ID" value="GAI92196.1"/>
    <property type="molecule type" value="Genomic_DNA"/>
</dbReference>